<dbReference type="Proteomes" id="UP000238153">
    <property type="component" value="Unassembled WGS sequence"/>
</dbReference>
<dbReference type="Pfam" id="PF06114">
    <property type="entry name" value="Peptidase_M78"/>
    <property type="match status" value="1"/>
</dbReference>
<dbReference type="Gene3D" id="1.10.10.2910">
    <property type="match status" value="1"/>
</dbReference>
<reference evidence="2 3" key="1">
    <citation type="submission" date="2017-11" db="EMBL/GenBank/DDBJ databases">
        <authorList>
            <person name="Founou R.C."/>
            <person name="Founou L."/>
            <person name="Allam M."/>
            <person name="Ismail A."/>
            <person name="Essack S.Y."/>
        </authorList>
    </citation>
    <scope>NUCLEOTIDE SEQUENCE [LARGE SCALE GENOMIC DNA]</scope>
    <source>
        <strain evidence="2 3">G811N2B1</strain>
    </source>
</reference>
<protein>
    <submittedName>
        <fullName evidence="2">ImmA/IrrE family metallo-endopeptidase</fullName>
    </submittedName>
</protein>
<feature type="domain" description="IrrE N-terminal-like" evidence="1">
    <location>
        <begin position="71"/>
        <end position="167"/>
    </location>
</feature>
<comment type="caution">
    <text evidence="2">The sequence shown here is derived from an EMBL/GenBank/DDBJ whole genome shotgun (WGS) entry which is preliminary data.</text>
</comment>
<dbReference type="RefSeq" id="WP_033079990.1">
    <property type="nucleotide sequence ID" value="NZ_CAWLDF010000018.1"/>
</dbReference>
<dbReference type="InterPro" id="IPR010359">
    <property type="entry name" value="IrrE_HExxH"/>
</dbReference>
<evidence type="ECO:0000313" key="3">
    <source>
        <dbReference type="Proteomes" id="UP000238153"/>
    </source>
</evidence>
<organism evidence="2 3">
    <name type="scientific">Staphylococcus haemolyticus</name>
    <dbReference type="NCBI Taxonomy" id="1283"/>
    <lineage>
        <taxon>Bacteria</taxon>
        <taxon>Bacillati</taxon>
        <taxon>Bacillota</taxon>
        <taxon>Bacilli</taxon>
        <taxon>Bacillales</taxon>
        <taxon>Staphylococcaceae</taxon>
        <taxon>Staphylococcus</taxon>
    </lineage>
</organism>
<name>A0A7Z1N066_STAHA</name>
<proteinExistence type="predicted"/>
<dbReference type="EMBL" id="PGWX01000550">
    <property type="protein sequence ID" value="PPJ69381.1"/>
    <property type="molecule type" value="Genomic_DNA"/>
</dbReference>
<dbReference type="AlphaFoldDB" id="A0A7Z1N066"/>
<dbReference type="InterPro" id="IPR052345">
    <property type="entry name" value="Rad_response_metalloprotease"/>
</dbReference>
<evidence type="ECO:0000259" key="1">
    <source>
        <dbReference type="Pfam" id="PF06114"/>
    </source>
</evidence>
<dbReference type="PANTHER" id="PTHR43236">
    <property type="entry name" value="ANTITOXIN HIGA1"/>
    <property type="match status" value="1"/>
</dbReference>
<sequence length="224" mass="26248">MRVNYQKSFYNAAKAVSKISNGLDNLSFPLDILEIISQDQRIKLMTFNEFSNKTHTPHFQISSIFGSEDAFHIRKGNKALIIYNDSLPMNRLRFTLAHEYGHFVMGHTGINLNEHFTYEDFYRRKAEEYEANSFASCLLFPLHIRYQYLNCLDINKISKVFQISVQSSEIALKVIKSHMNSGLDNYMSSNENLHPKNYLLFLKESLDSHMDYINEFNYIYDLPI</sequence>
<gene>
    <name evidence="2" type="ORF">CV019_13925</name>
</gene>
<accession>A0A7Z1N066</accession>
<evidence type="ECO:0000313" key="2">
    <source>
        <dbReference type="EMBL" id="PPJ69381.1"/>
    </source>
</evidence>
<dbReference type="PANTHER" id="PTHR43236:SF2">
    <property type="entry name" value="BLL0069 PROTEIN"/>
    <property type="match status" value="1"/>
</dbReference>